<keyword evidence="1" id="KW-0812">Transmembrane</keyword>
<organism evidence="2 3">
    <name type="scientific">Rhizocola hellebori</name>
    <dbReference type="NCBI Taxonomy" id="1392758"/>
    <lineage>
        <taxon>Bacteria</taxon>
        <taxon>Bacillati</taxon>
        <taxon>Actinomycetota</taxon>
        <taxon>Actinomycetes</taxon>
        <taxon>Micromonosporales</taxon>
        <taxon>Micromonosporaceae</taxon>
        <taxon>Rhizocola</taxon>
    </lineage>
</organism>
<protein>
    <submittedName>
        <fullName evidence="2">Uncharacterized protein</fullName>
    </submittedName>
</protein>
<feature type="transmembrane region" description="Helical" evidence="1">
    <location>
        <begin position="43"/>
        <end position="66"/>
    </location>
</feature>
<name>A0A8J3QGG3_9ACTN</name>
<keyword evidence="3" id="KW-1185">Reference proteome</keyword>
<keyword evidence="1" id="KW-0472">Membrane</keyword>
<accession>A0A8J3QGG3</accession>
<dbReference type="AlphaFoldDB" id="A0A8J3QGG3"/>
<comment type="caution">
    <text evidence="2">The sequence shown here is derived from an EMBL/GenBank/DDBJ whole genome shotgun (WGS) entry which is preliminary data.</text>
</comment>
<feature type="transmembrane region" description="Helical" evidence="1">
    <location>
        <begin position="111"/>
        <end position="135"/>
    </location>
</feature>
<gene>
    <name evidence="2" type="ORF">Rhe02_69230</name>
</gene>
<feature type="transmembrane region" description="Helical" evidence="1">
    <location>
        <begin position="73"/>
        <end position="99"/>
    </location>
</feature>
<dbReference type="Proteomes" id="UP000612899">
    <property type="component" value="Unassembled WGS sequence"/>
</dbReference>
<evidence type="ECO:0000313" key="3">
    <source>
        <dbReference type="Proteomes" id="UP000612899"/>
    </source>
</evidence>
<keyword evidence="1" id="KW-1133">Transmembrane helix</keyword>
<dbReference type="RefSeq" id="WP_203912600.1">
    <property type="nucleotide sequence ID" value="NZ_BONY01000056.1"/>
</dbReference>
<dbReference type="EMBL" id="BONY01000056">
    <property type="protein sequence ID" value="GIH08856.1"/>
    <property type="molecule type" value="Genomic_DNA"/>
</dbReference>
<reference evidence="2" key="1">
    <citation type="submission" date="2021-01" db="EMBL/GenBank/DDBJ databases">
        <title>Whole genome shotgun sequence of Rhizocola hellebori NBRC 109834.</title>
        <authorList>
            <person name="Komaki H."/>
            <person name="Tamura T."/>
        </authorList>
    </citation>
    <scope>NUCLEOTIDE SEQUENCE</scope>
    <source>
        <strain evidence="2">NBRC 109834</strain>
    </source>
</reference>
<evidence type="ECO:0000313" key="2">
    <source>
        <dbReference type="EMBL" id="GIH08856.1"/>
    </source>
</evidence>
<proteinExistence type="predicted"/>
<evidence type="ECO:0000256" key="1">
    <source>
        <dbReference type="SAM" id="Phobius"/>
    </source>
</evidence>
<sequence length="151" mass="16010">MRKVFVAISGLMLLAVVLQFYFAAYGSFTVPWPITTEDHHEAFFLHSANADTIMVLSLLAMTAAFLAKAGWRIAMLALTPMLLVVLQIVIFIVAGAAGADIDSVPPVSTPAAHLIVAFHAVNALAVLAASVRTFILALKHDKARSLAPATA</sequence>